<dbReference type="Pfam" id="PF07714">
    <property type="entry name" value="PK_Tyr_Ser-Thr"/>
    <property type="match status" value="1"/>
</dbReference>
<dbReference type="Proteomes" id="UP000613740">
    <property type="component" value="Unassembled WGS sequence"/>
</dbReference>
<protein>
    <recommendedName>
        <fullName evidence="2">Protein kinase domain-containing protein</fullName>
    </recommendedName>
</protein>
<dbReference type="Gene3D" id="1.10.510.10">
    <property type="entry name" value="Transferase(Phosphotransferase) domain 1"/>
    <property type="match status" value="1"/>
</dbReference>
<dbReference type="Pfam" id="PF00069">
    <property type="entry name" value="Pkinase"/>
    <property type="match status" value="1"/>
</dbReference>
<reference evidence="3" key="1">
    <citation type="journal article" date="2020" name="bioRxiv">
        <title>Comparative genomics of Chlamydomonas.</title>
        <authorList>
            <person name="Craig R.J."/>
            <person name="Hasan A.R."/>
            <person name="Ness R.W."/>
            <person name="Keightley P.D."/>
        </authorList>
    </citation>
    <scope>NUCLEOTIDE SEQUENCE</scope>
    <source>
        <strain evidence="3">CCAP 11/173</strain>
    </source>
</reference>
<dbReference type="InterPro" id="IPR001245">
    <property type="entry name" value="Ser-Thr/Tyr_kinase_cat_dom"/>
</dbReference>
<dbReference type="PROSITE" id="PS00108">
    <property type="entry name" value="PROTEIN_KINASE_ST"/>
    <property type="match status" value="1"/>
</dbReference>
<feature type="region of interest" description="Disordered" evidence="1">
    <location>
        <begin position="1415"/>
        <end position="1448"/>
    </location>
</feature>
<keyword evidence="4" id="KW-1185">Reference proteome</keyword>
<dbReference type="InterPro" id="IPR011009">
    <property type="entry name" value="Kinase-like_dom_sf"/>
</dbReference>
<dbReference type="InterPro" id="IPR000719">
    <property type="entry name" value="Prot_kinase_dom"/>
</dbReference>
<dbReference type="EMBL" id="JAEHOD010000055">
    <property type="protein sequence ID" value="KAG2434948.1"/>
    <property type="molecule type" value="Genomic_DNA"/>
</dbReference>
<feature type="domain" description="Protein kinase" evidence="2">
    <location>
        <begin position="994"/>
        <end position="1409"/>
    </location>
</feature>
<dbReference type="PANTHER" id="PTHR44329">
    <property type="entry name" value="SERINE/THREONINE-PROTEIN KINASE TNNI3K-RELATED"/>
    <property type="match status" value="1"/>
</dbReference>
<feature type="region of interest" description="Disordered" evidence="1">
    <location>
        <begin position="29"/>
        <end position="58"/>
    </location>
</feature>
<evidence type="ECO:0000313" key="4">
    <source>
        <dbReference type="Proteomes" id="UP000613740"/>
    </source>
</evidence>
<feature type="compositionally biased region" description="Low complexity" evidence="1">
    <location>
        <begin position="1483"/>
        <end position="1495"/>
    </location>
</feature>
<comment type="caution">
    <text evidence="3">The sequence shown here is derived from an EMBL/GenBank/DDBJ whole genome shotgun (WGS) entry which is preliminary data.</text>
</comment>
<feature type="region of interest" description="Disordered" evidence="1">
    <location>
        <begin position="428"/>
        <end position="449"/>
    </location>
</feature>
<sequence length="1596" mass="156444">MTCGEAAGFAGGGGIMFGRQGSSLTPTAGNGNSAAAAGVCTSPSAAAPSSTSGPATTAAPLDKSIAAALLPTTQSPRSHHGLSSSHGASSGTTSLAAMAMRTAPPDPFSLVCRNAATPANLQPGDLLALPVRHGGRLVAALLLGWAIHGGGAAGTAGPQPALTAVAADDSALGAGNLHKPPPNSIVTAASLLASATRANGGSAVNGPDATCSTVVAPVLAGEAPLQPAGTEAGASSSGMTLIPGELGQLSRLAQFLVFGLYAEPQHARTLETVAASLSGLPYCTGLHDFVAGLLEAVPELLQIRFSLRFAPIMFLTHGLGASGPAVLFASRAGGTQQGQQQQQQSTAAAAAAAAAAAVMAGDGSLGTMELFPQTLGSAAASTRPADGGDASAAVSRVRAVRMSLHHTLLAEALKPAAKLRRSVEIGPPVPAAAGGGGGGGGAGAGAGGQGVGHPQFMPFSAVSSHYAVTGPQLPSIAINSAIDEGVSANHLPNGGPGGVGAGPPSAPPLPPLVIPSTQPIYFTVVPNISSHMLEEGAPCRDLLLCANLAGCAMGSLVLAVEAPAPSAGGAVAGSTAAGSGAPAAAPGAMAAMAASGNVGAGAQAASLAAGGASVAAATTAGASNGAGFVGLGLANASMHRGSFNNLLSTAGSIPAPVLLTAPLSVLHSSRQFGMYLVCSEPLPAPLLQLVAAELQQLLEMVLGACREGVLSLLGGGRCAVELYSLQEQLLGNNSAAAGGSAAIAGHIAGAMAAALSAPSPLATGPAGATAPQAASAAMGPGTLIASRSGLGPGTSARQALARSFAAPHGRAIPRSLFHLAAGALPVGSGVGAGGGVGVGLNTTGADQFSGAVRSAGSPRLQLSQMGPSALLATQRNISTRGGGGTPGAVAAAGALLMSHQGHMHGHTPGHGEGLDGSVESLAQGVSGVDADGGMCWMLASSPEVMLEPPGAGPSPLEVMVSSMRTGLTAALTNAMVLDSSDEAKAAMNQELAAIRLYDVIGRGGQGVVFHGTLHGLETAVKVIVHRGKGEPLAHDGGDPAAGGAEGSGADAGAAAAAAGAADAAGGADGADGRNSAGDLSRIRKAKRGALELVVTGTLSSPHIVQVLASFSDVIMVRCTYRNEPTPRLRLVAKDDPILAGWASPGPLNTVACLEYCDAGTLLEAAHAGAFRPPGSSVLSGAVRPALVPLYMSLLEVALALRYLHNRRLVHCDLKPANVLLKSSSRDPRGWTCKLSDFGCVRLMTELPATPEDLAAMQQQQQQQAAVGGGRGGGAAAALSGRGGARPGATGANAAGSNLKKTVLGFRVAQPLGTIAYMSPESFIRGHTLGPGVDVYAFGILMYELLMCRAPYQGIDAQALPRMVLRQNLRPEFHPLAPPEYCHLAARCWSSSVTRRPNTVQLVSEIEALLAEAQLKESRKTSMQPRPGASSVPPAGGATPAPPAVRPPHAGAAAVAAPLPAMPAIPAAKPAMATQQAQSPSHLAAPGSNNAASGAGAAAGGGQELAVPTRAAQGSGKPSTILQPEPAPANAAAPSKAVPVAAAPAEPQVALASIEPAGPEINELVTAAAAAAGLDATVEVLQVKVPPGTEPAAECKS</sequence>
<dbReference type="OrthoDB" id="541673at2759"/>
<feature type="region of interest" description="Disordered" evidence="1">
    <location>
        <begin position="1469"/>
        <end position="1532"/>
    </location>
</feature>
<dbReference type="GO" id="GO:0005524">
    <property type="term" value="F:ATP binding"/>
    <property type="evidence" value="ECO:0007669"/>
    <property type="project" value="InterPro"/>
</dbReference>
<dbReference type="PANTHER" id="PTHR44329:SF214">
    <property type="entry name" value="PROTEIN KINASE DOMAIN-CONTAINING PROTEIN"/>
    <property type="match status" value="1"/>
</dbReference>
<accession>A0A835SXI0</accession>
<feature type="compositionally biased region" description="Gly residues" evidence="1">
    <location>
        <begin position="433"/>
        <end position="449"/>
    </location>
</feature>
<feature type="region of interest" description="Disordered" evidence="1">
    <location>
        <begin position="73"/>
        <end position="93"/>
    </location>
</feature>
<feature type="compositionally biased region" description="Low complexity" evidence="1">
    <location>
        <begin position="1424"/>
        <end position="1438"/>
    </location>
</feature>
<feature type="compositionally biased region" description="Low complexity" evidence="1">
    <location>
        <begin position="81"/>
        <end position="93"/>
    </location>
</feature>
<gene>
    <name evidence="3" type="ORF">HYH02_012144</name>
</gene>
<name>A0A835SXI0_9CHLO</name>
<organism evidence="3 4">
    <name type="scientific">Chlamydomonas schloesseri</name>
    <dbReference type="NCBI Taxonomy" id="2026947"/>
    <lineage>
        <taxon>Eukaryota</taxon>
        <taxon>Viridiplantae</taxon>
        <taxon>Chlorophyta</taxon>
        <taxon>core chlorophytes</taxon>
        <taxon>Chlorophyceae</taxon>
        <taxon>CS clade</taxon>
        <taxon>Chlamydomonadales</taxon>
        <taxon>Chlamydomonadaceae</taxon>
        <taxon>Chlamydomonas</taxon>
    </lineage>
</organism>
<dbReference type="InterPro" id="IPR008271">
    <property type="entry name" value="Ser/Thr_kinase_AS"/>
</dbReference>
<dbReference type="GO" id="GO:0004674">
    <property type="term" value="F:protein serine/threonine kinase activity"/>
    <property type="evidence" value="ECO:0007669"/>
    <property type="project" value="TreeGrafter"/>
</dbReference>
<dbReference type="SMART" id="SM00220">
    <property type="entry name" value="S_TKc"/>
    <property type="match status" value="1"/>
</dbReference>
<dbReference type="InterPro" id="IPR051681">
    <property type="entry name" value="Ser/Thr_Kinases-Pseudokinases"/>
</dbReference>
<evidence type="ECO:0000313" key="3">
    <source>
        <dbReference type="EMBL" id="KAG2434948.1"/>
    </source>
</evidence>
<dbReference type="PROSITE" id="PS50011">
    <property type="entry name" value="PROTEIN_KINASE_DOM"/>
    <property type="match status" value="1"/>
</dbReference>
<dbReference type="SUPFAM" id="SSF56112">
    <property type="entry name" value="Protein kinase-like (PK-like)"/>
    <property type="match status" value="1"/>
</dbReference>
<evidence type="ECO:0000259" key="2">
    <source>
        <dbReference type="PROSITE" id="PS50011"/>
    </source>
</evidence>
<proteinExistence type="predicted"/>
<evidence type="ECO:0000256" key="1">
    <source>
        <dbReference type="SAM" id="MobiDB-lite"/>
    </source>
</evidence>